<keyword evidence="5 7" id="KW-0067">ATP-binding</keyword>
<dbReference type="PROSITE" id="PS00113">
    <property type="entry name" value="ADENYLATE_KINASE"/>
    <property type="match status" value="1"/>
</dbReference>
<dbReference type="PRINTS" id="PR00094">
    <property type="entry name" value="ADENYLTKNASE"/>
</dbReference>
<feature type="binding site" evidence="5">
    <location>
        <position position="135"/>
    </location>
    <ligand>
        <name>ATP</name>
        <dbReference type="ChEBI" id="CHEBI:30616"/>
    </ligand>
</feature>
<feature type="binding site" evidence="5">
    <location>
        <begin position="93"/>
        <end position="96"/>
    </location>
    <ligand>
        <name>AMP</name>
        <dbReference type="ChEBI" id="CHEBI:456215"/>
    </ligand>
</feature>
<keyword evidence="3 5" id="KW-0547">Nucleotide-binding</keyword>
<dbReference type="GO" id="GO:0005524">
    <property type="term" value="F:ATP binding"/>
    <property type="evidence" value="ECO:0007669"/>
    <property type="project" value="UniProtKB-UniRule"/>
</dbReference>
<dbReference type="InterPro" id="IPR000850">
    <property type="entry name" value="Adenylat/UMP-CMP_kin"/>
</dbReference>
<keyword evidence="1 5" id="KW-0808">Transferase</keyword>
<proteinExistence type="inferred from homology"/>
<evidence type="ECO:0000313" key="8">
    <source>
        <dbReference type="EMBL" id="PDQ35658.1"/>
    </source>
</evidence>
<feature type="binding site" evidence="5">
    <location>
        <position position="152"/>
    </location>
    <ligand>
        <name>AMP</name>
        <dbReference type="ChEBI" id="CHEBI:456215"/>
    </ligand>
</feature>
<evidence type="ECO:0000256" key="7">
    <source>
        <dbReference type="RuleBase" id="RU003331"/>
    </source>
</evidence>
<feature type="binding site" evidence="5">
    <location>
        <position position="141"/>
    </location>
    <ligand>
        <name>AMP</name>
        <dbReference type="ChEBI" id="CHEBI:456215"/>
    </ligand>
</feature>
<feature type="region of interest" description="NMP" evidence="5">
    <location>
        <begin position="38"/>
        <end position="67"/>
    </location>
</feature>
<dbReference type="HAMAP" id="MF_00235">
    <property type="entry name" value="Adenylate_kinase_Adk"/>
    <property type="match status" value="1"/>
</dbReference>
<dbReference type="AlphaFoldDB" id="A0A2A6FSK5"/>
<dbReference type="NCBIfam" id="NF011100">
    <property type="entry name" value="PRK14527.1"/>
    <property type="match status" value="1"/>
</dbReference>
<dbReference type="Proteomes" id="UP000219994">
    <property type="component" value="Unassembled WGS sequence"/>
</dbReference>
<comment type="pathway">
    <text evidence="5">Purine metabolism; AMP biosynthesis via salvage pathway; AMP from ADP: step 1/1.</text>
</comment>
<evidence type="ECO:0000256" key="5">
    <source>
        <dbReference type="HAMAP-Rule" id="MF_00235"/>
    </source>
</evidence>
<comment type="caution">
    <text evidence="5">Lacks conserved residue(s) required for the propagation of feature annotation.</text>
</comment>
<comment type="similarity">
    <text evidence="5 6">Belongs to the adenylate kinase family.</text>
</comment>
<accession>A0A2A6FSK5</accession>
<dbReference type="CDD" id="cd01428">
    <property type="entry name" value="ADK"/>
    <property type="match status" value="1"/>
</dbReference>
<comment type="subunit">
    <text evidence="5 7">Monomer.</text>
</comment>
<dbReference type="InterPro" id="IPR033690">
    <property type="entry name" value="Adenylat_kinase_CS"/>
</dbReference>
<keyword evidence="5" id="KW-0963">Cytoplasm</keyword>
<feature type="binding site" evidence="5">
    <location>
        <position position="39"/>
    </location>
    <ligand>
        <name>AMP</name>
        <dbReference type="ChEBI" id="CHEBI:456215"/>
    </ligand>
</feature>
<name>A0A2A6FSK5_9MICO</name>
<comment type="function">
    <text evidence="5">Catalyzes the reversible transfer of the terminal phosphate group between ATP and AMP. Plays an important role in cellular energy homeostasis and in adenine nucleotide metabolism.</text>
</comment>
<reference evidence="9" key="1">
    <citation type="submission" date="2017-03" db="EMBL/GenBank/DDBJ databases">
        <authorList>
            <person name="Lund M.B."/>
        </authorList>
    </citation>
    <scope>NUCLEOTIDE SEQUENCE [LARGE SCALE GENOMIC DNA]</scope>
</reference>
<feature type="binding site" evidence="5">
    <location>
        <begin position="18"/>
        <end position="23"/>
    </location>
    <ligand>
        <name>ATP</name>
        <dbReference type="ChEBI" id="CHEBI:30616"/>
    </ligand>
</feature>
<comment type="domain">
    <text evidence="5">Consists of three domains, a large central CORE domain and two small peripheral domains, NMPbind and LID, which undergo movements during catalysis. The LID domain closes over the site of phosphoryl transfer upon ATP binding. Assembling and dissambling the active center during each catalytic cycle provides an effective means to prevent ATP hydrolysis.</text>
</comment>
<evidence type="ECO:0000256" key="6">
    <source>
        <dbReference type="RuleBase" id="RU003330"/>
    </source>
</evidence>
<dbReference type="EMBL" id="NAEP01000028">
    <property type="protein sequence ID" value="PDQ35658.1"/>
    <property type="molecule type" value="Genomic_DNA"/>
</dbReference>
<dbReference type="PANTHER" id="PTHR23359">
    <property type="entry name" value="NUCLEOTIDE KINASE"/>
    <property type="match status" value="1"/>
</dbReference>
<sequence>MTAAVNGSARLLIIGPQGSGKGTQGVHIATSFDVPAIATGDVFRANISAGTELGRRVRSVVDAGELVSDELTGDLVRDRLSQPDAVRGFLLDGYPRNVAQAAQLDAFLSADGHQLDAVIALNVPRAESVRRLSQRAVEQGRADDTEALISRRLEIYDRETKPMLDQYRERGIVVETDGIGTLTDVTTRILDGLAERGIVAD</sequence>
<feature type="binding site" evidence="5">
    <location>
        <position position="180"/>
    </location>
    <ligand>
        <name>ATP</name>
        <dbReference type="ChEBI" id="CHEBI:30616"/>
    </ligand>
</feature>
<feature type="binding site" evidence="5">
    <location>
        <begin position="65"/>
        <end position="67"/>
    </location>
    <ligand>
        <name>AMP</name>
        <dbReference type="ChEBI" id="CHEBI:456215"/>
    </ligand>
</feature>
<organism evidence="8 9">
    <name type="scientific">Candidatus Lumbricidiphila eiseniae</name>
    <dbReference type="NCBI Taxonomy" id="1969409"/>
    <lineage>
        <taxon>Bacteria</taxon>
        <taxon>Bacillati</taxon>
        <taxon>Actinomycetota</taxon>
        <taxon>Actinomycetes</taxon>
        <taxon>Micrococcales</taxon>
        <taxon>Microbacteriaceae</taxon>
        <taxon>Candidatus Lumbricidiphila</taxon>
    </lineage>
</organism>
<dbReference type="Gene3D" id="3.40.50.300">
    <property type="entry name" value="P-loop containing nucleotide triphosphate hydrolases"/>
    <property type="match status" value="1"/>
</dbReference>
<dbReference type="InterPro" id="IPR027417">
    <property type="entry name" value="P-loop_NTPase"/>
</dbReference>
<comment type="caution">
    <text evidence="8">The sequence shown here is derived from an EMBL/GenBank/DDBJ whole genome shotgun (WGS) entry which is preliminary data.</text>
</comment>
<evidence type="ECO:0000313" key="9">
    <source>
        <dbReference type="Proteomes" id="UP000219994"/>
    </source>
</evidence>
<dbReference type="NCBIfam" id="NF011105">
    <property type="entry name" value="PRK14532.1"/>
    <property type="match status" value="1"/>
</dbReference>
<dbReference type="GO" id="GO:0005737">
    <property type="term" value="C:cytoplasm"/>
    <property type="evidence" value="ECO:0007669"/>
    <property type="project" value="UniProtKB-SubCell"/>
</dbReference>
<evidence type="ECO:0000256" key="1">
    <source>
        <dbReference type="ARBA" id="ARBA00022679"/>
    </source>
</evidence>
<protein>
    <recommendedName>
        <fullName evidence="5 7">Adenylate kinase</fullName>
        <shortName evidence="5">AK</shortName>
        <ecNumber evidence="5 7">2.7.4.3</ecNumber>
    </recommendedName>
    <alternativeName>
        <fullName evidence="5">ATP-AMP transphosphorylase</fullName>
    </alternativeName>
    <alternativeName>
        <fullName evidence="5">ATP:AMP phosphotransferase</fullName>
    </alternativeName>
    <alternativeName>
        <fullName evidence="5">Adenylate monophosphate kinase</fullName>
    </alternativeName>
</protein>
<dbReference type="EC" id="2.7.4.3" evidence="5 7"/>
<dbReference type="GO" id="GO:0004017">
    <property type="term" value="F:AMP kinase activity"/>
    <property type="evidence" value="ECO:0007669"/>
    <property type="project" value="UniProtKB-UniRule"/>
</dbReference>
<dbReference type="UniPathway" id="UPA00588">
    <property type="reaction ID" value="UER00649"/>
</dbReference>
<gene>
    <name evidence="5" type="primary">adk</name>
    <name evidence="8" type="ORF">B5766_04135</name>
</gene>
<dbReference type="NCBIfam" id="NF001381">
    <property type="entry name" value="PRK00279.1-3"/>
    <property type="match status" value="1"/>
</dbReference>
<evidence type="ECO:0000256" key="3">
    <source>
        <dbReference type="ARBA" id="ARBA00022741"/>
    </source>
</evidence>
<keyword evidence="4 5" id="KW-0418">Kinase</keyword>
<keyword evidence="2 5" id="KW-0545">Nucleotide biosynthesis</keyword>
<comment type="catalytic activity">
    <reaction evidence="5 7">
        <text>AMP + ATP = 2 ADP</text>
        <dbReference type="Rhea" id="RHEA:12973"/>
        <dbReference type="ChEBI" id="CHEBI:30616"/>
        <dbReference type="ChEBI" id="CHEBI:456215"/>
        <dbReference type="ChEBI" id="CHEBI:456216"/>
        <dbReference type="EC" id="2.7.4.3"/>
    </reaction>
</comment>
<feature type="binding site" evidence="5">
    <location>
        <position position="100"/>
    </location>
    <ligand>
        <name>AMP</name>
        <dbReference type="ChEBI" id="CHEBI:456215"/>
    </ligand>
</feature>
<dbReference type="Pfam" id="PF00406">
    <property type="entry name" value="ADK"/>
    <property type="match status" value="1"/>
</dbReference>
<dbReference type="GO" id="GO:0044209">
    <property type="term" value="P:AMP salvage"/>
    <property type="evidence" value="ECO:0007669"/>
    <property type="project" value="UniProtKB-UniRule"/>
</dbReference>
<comment type="subcellular location">
    <subcellularLocation>
        <location evidence="5 7">Cytoplasm</location>
    </subcellularLocation>
</comment>
<evidence type="ECO:0000256" key="4">
    <source>
        <dbReference type="ARBA" id="ARBA00022777"/>
    </source>
</evidence>
<evidence type="ECO:0000256" key="2">
    <source>
        <dbReference type="ARBA" id="ARBA00022727"/>
    </source>
</evidence>
<feature type="binding site" evidence="5">
    <location>
        <position position="44"/>
    </location>
    <ligand>
        <name>AMP</name>
        <dbReference type="ChEBI" id="CHEBI:456215"/>
    </ligand>
</feature>
<dbReference type="SUPFAM" id="SSF52540">
    <property type="entry name" value="P-loop containing nucleoside triphosphate hydrolases"/>
    <property type="match status" value="1"/>
</dbReference>